<organism evidence="2 3">
    <name type="scientific">Stylosanthes scabra</name>
    <dbReference type="NCBI Taxonomy" id="79078"/>
    <lineage>
        <taxon>Eukaryota</taxon>
        <taxon>Viridiplantae</taxon>
        <taxon>Streptophyta</taxon>
        <taxon>Embryophyta</taxon>
        <taxon>Tracheophyta</taxon>
        <taxon>Spermatophyta</taxon>
        <taxon>Magnoliopsida</taxon>
        <taxon>eudicotyledons</taxon>
        <taxon>Gunneridae</taxon>
        <taxon>Pentapetalae</taxon>
        <taxon>rosids</taxon>
        <taxon>fabids</taxon>
        <taxon>Fabales</taxon>
        <taxon>Fabaceae</taxon>
        <taxon>Papilionoideae</taxon>
        <taxon>50 kb inversion clade</taxon>
        <taxon>dalbergioids sensu lato</taxon>
        <taxon>Dalbergieae</taxon>
        <taxon>Pterocarpus clade</taxon>
        <taxon>Stylosanthes</taxon>
    </lineage>
</organism>
<evidence type="ECO:0008006" key="4">
    <source>
        <dbReference type="Google" id="ProtNLM"/>
    </source>
</evidence>
<dbReference type="Proteomes" id="UP001341840">
    <property type="component" value="Unassembled WGS sequence"/>
</dbReference>
<reference evidence="2 3" key="1">
    <citation type="journal article" date="2023" name="Plants (Basel)">
        <title>Bridging the Gap: Combining Genomics and Transcriptomics Approaches to Understand Stylosanthes scabra, an Orphan Legume from the Brazilian Caatinga.</title>
        <authorList>
            <person name="Ferreira-Neto J.R.C."/>
            <person name="da Silva M.D."/>
            <person name="Binneck E."/>
            <person name="de Melo N.F."/>
            <person name="da Silva R.H."/>
            <person name="de Melo A.L.T.M."/>
            <person name="Pandolfi V."/>
            <person name="Bustamante F.O."/>
            <person name="Brasileiro-Vidal A.C."/>
            <person name="Benko-Iseppon A.M."/>
        </authorList>
    </citation>
    <scope>NUCLEOTIDE SEQUENCE [LARGE SCALE GENOMIC DNA]</scope>
    <source>
        <tissue evidence="2">Leaves</tissue>
    </source>
</reference>
<evidence type="ECO:0000256" key="1">
    <source>
        <dbReference type="SAM" id="Phobius"/>
    </source>
</evidence>
<keyword evidence="1" id="KW-0812">Transmembrane</keyword>
<evidence type="ECO:0000313" key="2">
    <source>
        <dbReference type="EMBL" id="MED6150635.1"/>
    </source>
</evidence>
<keyword evidence="3" id="KW-1185">Reference proteome</keyword>
<gene>
    <name evidence="2" type="ORF">PIB30_074293</name>
</gene>
<protein>
    <recommendedName>
        <fullName evidence="4">Transmembrane protein</fullName>
    </recommendedName>
</protein>
<sequence>MGKSSVTHAIIVIILIMITLVVICFGNGEFQNTKITESLTTSNDHNKIEKAIAKGVEGCLHLHDEDEMEYCIFQAIIVVCKKHSPRDEDKTWECIKKFVLKYYYEGIISPSE</sequence>
<dbReference type="EMBL" id="JASCZI010091541">
    <property type="protein sequence ID" value="MED6150635.1"/>
    <property type="molecule type" value="Genomic_DNA"/>
</dbReference>
<feature type="transmembrane region" description="Helical" evidence="1">
    <location>
        <begin position="6"/>
        <end position="25"/>
    </location>
</feature>
<keyword evidence="1" id="KW-0472">Membrane</keyword>
<keyword evidence="1" id="KW-1133">Transmembrane helix</keyword>
<comment type="caution">
    <text evidence="2">The sequence shown here is derived from an EMBL/GenBank/DDBJ whole genome shotgun (WGS) entry which is preliminary data.</text>
</comment>
<proteinExistence type="predicted"/>
<evidence type="ECO:0000313" key="3">
    <source>
        <dbReference type="Proteomes" id="UP001341840"/>
    </source>
</evidence>
<accession>A0ABU6TR49</accession>
<name>A0ABU6TR49_9FABA</name>